<dbReference type="GO" id="GO:0005337">
    <property type="term" value="F:nucleoside transmembrane transporter activity"/>
    <property type="evidence" value="ECO:0007669"/>
    <property type="project" value="InterPro"/>
</dbReference>
<dbReference type="Pfam" id="PF01733">
    <property type="entry name" value="Nucleoside_tran"/>
    <property type="match status" value="1"/>
</dbReference>
<evidence type="ECO:0000256" key="7">
    <source>
        <dbReference type="SAM" id="MobiDB-lite"/>
    </source>
</evidence>
<comment type="subcellular location">
    <subcellularLocation>
        <location evidence="1">Membrane</location>
        <topology evidence="1">Multi-pass membrane protein</topology>
    </subcellularLocation>
</comment>
<dbReference type="PaxDb" id="2850-Phatr43515"/>
<dbReference type="GeneID" id="7197202"/>
<keyword evidence="5 8" id="KW-1133">Transmembrane helix</keyword>
<sequence length="601" mass="67063">MPELDPTRARTPVRTESCLQPAPRQEHRTEWVLRGIFLLLGVGVLVPWNAFISAKAYFQSRLCESTANAVADPHIESTFAMVYNLSSVLSLAIIIGTQWFRDQSVADHHEPSASVASNRVACPTKNAQQEADSMYTDSLQLEPLDPPQQRREGHTTINDSSSAHAFWLVMLPLSLYLLVFSLQTLLVLALELSPSTFRWITLICLTGCGVCGSIASAGIVATASCFPASVAMNPFLSGQSLGGVIVAVANFATAVWEDPEPYRQMNCVAADDSHRIAFSHDGPIRIQQQSSVSMVQQLRTEPCSPYEHRHWAVFAYFFMGSAVLASCLVGYAYIDRHQRLRQRILPCDDYEFVEDRERNLVLHEHHKEGSWTDGIHEAEAVFRSGLEVEESEHGFDRSHDGSQLTIQAVITGDDNETIAVWSVVKGPATCIFLTFVVTLALFPGWTSSLRSARQCHESSRLVNDLYTPFTFVLFNVGDLTGRVLSAKLPWKRWHHVSLNPDIVCNIERLLSNYGLCSRTVALAALNSRARAILRAPNIRGCFWPFEWKPFFLSSFQTECLTTSSTTCQMLVGLMKMLDERWDGGQKDKAKMLCVSPSLVFH</sequence>
<feature type="transmembrane region" description="Helical" evidence="8">
    <location>
        <begin position="196"/>
        <end position="223"/>
    </location>
</feature>
<dbReference type="PANTHER" id="PTHR10332">
    <property type="entry name" value="EQUILIBRATIVE NUCLEOSIDE TRANSPORTER"/>
    <property type="match status" value="1"/>
</dbReference>
<feature type="transmembrane region" description="Helical" evidence="8">
    <location>
        <begin position="31"/>
        <end position="52"/>
    </location>
</feature>
<feature type="transmembrane region" description="Helical" evidence="8">
    <location>
        <begin position="428"/>
        <end position="445"/>
    </location>
</feature>
<gene>
    <name evidence="9" type="ORF">PHATRDRAFT_43515</name>
</gene>
<feature type="transmembrane region" description="Helical" evidence="8">
    <location>
        <begin position="314"/>
        <end position="334"/>
    </location>
</feature>
<feature type="transmembrane region" description="Helical" evidence="8">
    <location>
        <begin position="165"/>
        <end position="190"/>
    </location>
</feature>
<dbReference type="KEGG" id="pti:PHATRDRAFT_43515"/>
<evidence type="ECO:0000256" key="6">
    <source>
        <dbReference type="ARBA" id="ARBA00023136"/>
    </source>
</evidence>
<accession>B7FSH3</accession>
<dbReference type="OrthoDB" id="10261753at2759"/>
<feature type="transmembrane region" description="Helical" evidence="8">
    <location>
        <begin position="235"/>
        <end position="256"/>
    </location>
</feature>
<keyword evidence="3" id="KW-0813">Transport</keyword>
<dbReference type="RefSeq" id="XP_002177984.1">
    <property type="nucleotide sequence ID" value="XM_002177948.1"/>
</dbReference>
<dbReference type="AlphaFoldDB" id="B7FSH3"/>
<keyword evidence="4 8" id="KW-0812">Transmembrane</keyword>
<keyword evidence="6 8" id="KW-0472">Membrane</keyword>
<evidence type="ECO:0000256" key="3">
    <source>
        <dbReference type="ARBA" id="ARBA00022448"/>
    </source>
</evidence>
<evidence type="ECO:0000256" key="4">
    <source>
        <dbReference type="ARBA" id="ARBA00022692"/>
    </source>
</evidence>
<dbReference type="STRING" id="556484.B7FSH3"/>
<evidence type="ECO:0000256" key="2">
    <source>
        <dbReference type="ARBA" id="ARBA00007965"/>
    </source>
</evidence>
<keyword evidence="10" id="KW-1185">Reference proteome</keyword>
<evidence type="ECO:0000313" key="10">
    <source>
        <dbReference type="Proteomes" id="UP000000759"/>
    </source>
</evidence>
<proteinExistence type="inferred from homology"/>
<evidence type="ECO:0000256" key="5">
    <source>
        <dbReference type="ARBA" id="ARBA00022989"/>
    </source>
</evidence>
<protein>
    <submittedName>
        <fullName evidence="9">Uncharacterized protein</fullName>
    </submittedName>
</protein>
<dbReference type="GO" id="GO:0005886">
    <property type="term" value="C:plasma membrane"/>
    <property type="evidence" value="ECO:0007669"/>
    <property type="project" value="TreeGrafter"/>
</dbReference>
<reference evidence="9 10" key="1">
    <citation type="journal article" date="2008" name="Nature">
        <title>The Phaeodactylum genome reveals the evolutionary history of diatom genomes.</title>
        <authorList>
            <person name="Bowler C."/>
            <person name="Allen A.E."/>
            <person name="Badger J.H."/>
            <person name="Grimwood J."/>
            <person name="Jabbari K."/>
            <person name="Kuo A."/>
            <person name="Maheswari U."/>
            <person name="Martens C."/>
            <person name="Maumus F."/>
            <person name="Otillar R.P."/>
            <person name="Rayko E."/>
            <person name="Salamov A."/>
            <person name="Vandepoele K."/>
            <person name="Beszteri B."/>
            <person name="Gruber A."/>
            <person name="Heijde M."/>
            <person name="Katinka M."/>
            <person name="Mock T."/>
            <person name="Valentin K."/>
            <person name="Verret F."/>
            <person name="Berges J.A."/>
            <person name="Brownlee C."/>
            <person name="Cadoret J.P."/>
            <person name="Chiovitti A."/>
            <person name="Choi C.J."/>
            <person name="Coesel S."/>
            <person name="De Martino A."/>
            <person name="Detter J.C."/>
            <person name="Durkin C."/>
            <person name="Falciatore A."/>
            <person name="Fournet J."/>
            <person name="Haruta M."/>
            <person name="Huysman M.J."/>
            <person name="Jenkins B.D."/>
            <person name="Jiroutova K."/>
            <person name="Jorgensen R.E."/>
            <person name="Joubert Y."/>
            <person name="Kaplan A."/>
            <person name="Kroger N."/>
            <person name="Kroth P.G."/>
            <person name="La Roche J."/>
            <person name="Lindquist E."/>
            <person name="Lommer M."/>
            <person name="Martin-Jezequel V."/>
            <person name="Lopez P.J."/>
            <person name="Lucas S."/>
            <person name="Mangogna M."/>
            <person name="McGinnis K."/>
            <person name="Medlin L.K."/>
            <person name="Montsant A."/>
            <person name="Oudot-Le Secq M.P."/>
            <person name="Napoli C."/>
            <person name="Obornik M."/>
            <person name="Parker M.S."/>
            <person name="Petit J.L."/>
            <person name="Porcel B.M."/>
            <person name="Poulsen N."/>
            <person name="Robison M."/>
            <person name="Rychlewski L."/>
            <person name="Rynearson T.A."/>
            <person name="Schmutz J."/>
            <person name="Shapiro H."/>
            <person name="Siaut M."/>
            <person name="Stanley M."/>
            <person name="Sussman M.R."/>
            <person name="Taylor A.R."/>
            <person name="Vardi A."/>
            <person name="von Dassow P."/>
            <person name="Vyverman W."/>
            <person name="Willis A."/>
            <person name="Wyrwicz L.S."/>
            <person name="Rokhsar D.S."/>
            <person name="Weissenbach J."/>
            <person name="Armbrust E.V."/>
            <person name="Green B.R."/>
            <person name="Van de Peer Y."/>
            <person name="Grigoriev I.V."/>
        </authorList>
    </citation>
    <scope>NUCLEOTIDE SEQUENCE [LARGE SCALE GENOMIC DNA]</scope>
    <source>
        <strain evidence="9 10">CCAP 1055/1</strain>
    </source>
</reference>
<dbReference type="EMBL" id="CM000606">
    <property type="protein sequence ID" value="EEC50798.1"/>
    <property type="molecule type" value="Genomic_DNA"/>
</dbReference>
<feature type="region of interest" description="Disordered" evidence="7">
    <location>
        <begin position="1"/>
        <end position="21"/>
    </location>
</feature>
<organism evidence="9 10">
    <name type="scientific">Phaeodactylum tricornutum (strain CCAP 1055/1)</name>
    <dbReference type="NCBI Taxonomy" id="556484"/>
    <lineage>
        <taxon>Eukaryota</taxon>
        <taxon>Sar</taxon>
        <taxon>Stramenopiles</taxon>
        <taxon>Ochrophyta</taxon>
        <taxon>Bacillariophyta</taxon>
        <taxon>Bacillariophyceae</taxon>
        <taxon>Bacillariophycidae</taxon>
        <taxon>Naviculales</taxon>
        <taxon>Phaeodactylaceae</taxon>
        <taxon>Phaeodactylum</taxon>
    </lineage>
</organism>
<reference evidence="10" key="2">
    <citation type="submission" date="2008-08" db="EMBL/GenBank/DDBJ databases">
        <authorList>
            <consortium name="Diatom Consortium"/>
            <person name="Grigoriev I."/>
            <person name="Grimwood J."/>
            <person name="Kuo A."/>
            <person name="Otillar R.P."/>
            <person name="Salamov A."/>
            <person name="Detter J.C."/>
            <person name="Lindquist E."/>
            <person name="Shapiro H."/>
            <person name="Lucas S."/>
            <person name="Glavina del Rio T."/>
            <person name="Pitluck S."/>
            <person name="Rokhsar D."/>
            <person name="Bowler C."/>
        </authorList>
    </citation>
    <scope>GENOME REANNOTATION</scope>
    <source>
        <strain evidence="10">CCAP 1055/1</strain>
    </source>
</reference>
<dbReference type="InterPro" id="IPR002259">
    <property type="entry name" value="Eqnu_transpt"/>
</dbReference>
<evidence type="ECO:0000256" key="8">
    <source>
        <dbReference type="SAM" id="Phobius"/>
    </source>
</evidence>
<dbReference type="PANTHER" id="PTHR10332:SF10">
    <property type="entry name" value="EQUILIBRATIVE NUCLEOSIDE TRANSPORTER 4"/>
    <property type="match status" value="1"/>
</dbReference>
<evidence type="ECO:0000256" key="1">
    <source>
        <dbReference type="ARBA" id="ARBA00004141"/>
    </source>
</evidence>
<comment type="similarity">
    <text evidence="2">Belongs to the SLC29A/ENT transporter (TC 2.A.57) family.</text>
</comment>
<name>B7FSH3_PHATC</name>
<dbReference type="InParanoid" id="B7FSH3"/>
<dbReference type="Proteomes" id="UP000000759">
    <property type="component" value="Chromosome 2"/>
</dbReference>
<evidence type="ECO:0000313" key="9">
    <source>
        <dbReference type="EMBL" id="EEC50798.1"/>
    </source>
</evidence>